<dbReference type="GeneID" id="62758563"/>
<dbReference type="Proteomes" id="UP000004830">
    <property type="component" value="Unassembled WGS sequence"/>
</dbReference>
<dbReference type="eggNOG" id="COG2312">
    <property type="taxonomic scope" value="Bacteria"/>
</dbReference>
<evidence type="ECO:0000313" key="2">
    <source>
        <dbReference type="Proteomes" id="UP000004830"/>
    </source>
</evidence>
<organism evidence="1 2">
    <name type="scientific">Collinsella tanakaei YIT 12063</name>
    <dbReference type="NCBI Taxonomy" id="742742"/>
    <lineage>
        <taxon>Bacteria</taxon>
        <taxon>Bacillati</taxon>
        <taxon>Actinomycetota</taxon>
        <taxon>Coriobacteriia</taxon>
        <taxon>Coriobacteriales</taxon>
        <taxon>Coriobacteriaceae</taxon>
        <taxon>Collinsella</taxon>
    </lineage>
</organism>
<comment type="caution">
    <text evidence="1">The sequence shown here is derived from an EMBL/GenBank/DDBJ whole genome shotgun (WGS) entry which is preliminary data.</text>
</comment>
<dbReference type="HOGENOM" id="CLU_1793183_0_0_11"/>
<protein>
    <submittedName>
        <fullName evidence="1">Uncharacterized protein</fullName>
    </submittedName>
</protein>
<gene>
    <name evidence="1" type="ORF">HMPREF9452_00806</name>
</gene>
<sequence length="144" mass="15876">MAKAFAFIREANPTMNYFGQLGYAHTMQSPTKTQANTQVGDLDSCKPFATLLNEDSSLSEKICTIQYAYASGDQLADCTSDLNLSDFEPWYGQDTFFNLNSTGSPFMDEHCIVLDQASSTSSTTDYFQKLLLLSSVQETTPISS</sequence>
<evidence type="ECO:0000313" key="1">
    <source>
        <dbReference type="EMBL" id="EGX67104.1"/>
    </source>
</evidence>
<dbReference type="AlphaFoldDB" id="G1WH85"/>
<accession>G1WH85</accession>
<name>G1WH85_9ACTN</name>
<reference evidence="1 2" key="1">
    <citation type="submission" date="2011-06" db="EMBL/GenBank/DDBJ databases">
        <title>The Genome Sequence of Collinsella tanakaei YIT 12063.</title>
        <authorList>
            <consortium name="The Broad Institute Genome Sequencing Platform"/>
            <person name="Earl A."/>
            <person name="Ward D."/>
            <person name="Feldgarden M."/>
            <person name="Gevers D."/>
            <person name="Morotomi M."/>
            <person name="Young S.K."/>
            <person name="Zeng Q."/>
            <person name="Gargeya S."/>
            <person name="Fitzgerald M."/>
            <person name="Haas B."/>
            <person name="Abouelleil A."/>
            <person name="Alvarado L."/>
            <person name="Arachchi H.M."/>
            <person name="Berlin A."/>
            <person name="Brown A."/>
            <person name="Chapman S.B."/>
            <person name="Chen Z."/>
            <person name="Dunbar C."/>
            <person name="Freedman E."/>
            <person name="Gearin G."/>
            <person name="Gellesch M."/>
            <person name="Goldberg J."/>
            <person name="Griggs A."/>
            <person name="Gujja S."/>
            <person name="Heiman D."/>
            <person name="Howarth C."/>
            <person name="Larson L."/>
            <person name="Lui A."/>
            <person name="MacDonald P.J.P."/>
            <person name="Mehta T."/>
            <person name="Montmayeur A."/>
            <person name="Murphy C."/>
            <person name="Neiman D."/>
            <person name="Pearson M."/>
            <person name="Priest M."/>
            <person name="Roberts A."/>
            <person name="Saif S."/>
            <person name="Shea T."/>
            <person name="Shenoy N."/>
            <person name="Sisk P."/>
            <person name="Stolte C."/>
            <person name="Sykes S."/>
            <person name="Wortman J."/>
            <person name="Nusbaum C."/>
            <person name="Birren B."/>
        </authorList>
    </citation>
    <scope>NUCLEOTIDE SEQUENCE [LARGE SCALE GENOMIC DNA]</scope>
    <source>
        <strain evidence="1 2">YIT 12063</strain>
    </source>
</reference>
<dbReference type="PATRIC" id="fig|742742.3.peg.780"/>
<dbReference type="OrthoDB" id="30906at84998"/>
<dbReference type="RefSeq" id="WP_009140841.1">
    <property type="nucleotide sequence ID" value="NZ_JH126468.1"/>
</dbReference>
<keyword evidence="2" id="KW-1185">Reference proteome</keyword>
<proteinExistence type="predicted"/>
<dbReference type="EMBL" id="ADLS01000009">
    <property type="protein sequence ID" value="EGX67104.1"/>
    <property type="molecule type" value="Genomic_DNA"/>
</dbReference>